<proteinExistence type="predicted"/>
<keyword evidence="1" id="KW-0472">Membrane</keyword>
<keyword evidence="1" id="KW-0812">Transmembrane</keyword>
<protein>
    <submittedName>
        <fullName evidence="2">Uncharacterized protein</fullName>
    </submittedName>
</protein>
<dbReference type="EMBL" id="JBEFKJ010000028">
    <property type="protein sequence ID" value="KAL2038914.1"/>
    <property type="molecule type" value="Genomic_DNA"/>
</dbReference>
<dbReference type="Proteomes" id="UP001590950">
    <property type="component" value="Unassembled WGS sequence"/>
</dbReference>
<comment type="caution">
    <text evidence="2">The sequence shown here is derived from an EMBL/GenBank/DDBJ whole genome shotgun (WGS) entry which is preliminary data.</text>
</comment>
<evidence type="ECO:0000313" key="2">
    <source>
        <dbReference type="EMBL" id="KAL2038914.1"/>
    </source>
</evidence>
<keyword evidence="1" id="KW-1133">Transmembrane helix</keyword>
<evidence type="ECO:0000256" key="1">
    <source>
        <dbReference type="SAM" id="Phobius"/>
    </source>
</evidence>
<name>A0ABR4A2C2_9LECA</name>
<organism evidence="2 3">
    <name type="scientific">Stereocaulon virgatum</name>
    <dbReference type="NCBI Taxonomy" id="373712"/>
    <lineage>
        <taxon>Eukaryota</taxon>
        <taxon>Fungi</taxon>
        <taxon>Dikarya</taxon>
        <taxon>Ascomycota</taxon>
        <taxon>Pezizomycotina</taxon>
        <taxon>Lecanoromycetes</taxon>
        <taxon>OSLEUM clade</taxon>
        <taxon>Lecanoromycetidae</taxon>
        <taxon>Lecanorales</taxon>
        <taxon>Lecanorineae</taxon>
        <taxon>Stereocaulaceae</taxon>
        <taxon>Stereocaulon</taxon>
    </lineage>
</organism>
<evidence type="ECO:0000313" key="3">
    <source>
        <dbReference type="Proteomes" id="UP001590950"/>
    </source>
</evidence>
<sequence>MYPVSSRTALLNLLQVNCASTISQLSHPIKIHSLRDLSITLNSSASLYLPITYLTVTETMSQSTLRHLARCIPLSRQRHLLSSTTLRSLSTFQPLRSTKEQPCRPAEVDRACGVPQDSVEAGPRSPAGVLGPELWIIGPVALLTVIGLYYFMPSSPSKSGQAMQKRILDSRQAVEWREGDREQEETDAEKIEEAELMRKAAREKKMKATKAG</sequence>
<accession>A0ABR4A2C2</accession>
<gene>
    <name evidence="2" type="ORF">N7G274_008254</name>
</gene>
<keyword evidence="3" id="KW-1185">Reference proteome</keyword>
<feature type="transmembrane region" description="Helical" evidence="1">
    <location>
        <begin position="134"/>
        <end position="152"/>
    </location>
</feature>
<reference evidence="2 3" key="1">
    <citation type="submission" date="2024-09" db="EMBL/GenBank/DDBJ databases">
        <title>Rethinking Asexuality: The Enigmatic Case of Functional Sexual Genes in Lepraria (Stereocaulaceae).</title>
        <authorList>
            <person name="Doellman M."/>
            <person name="Sun Y."/>
            <person name="Barcenas-Pena A."/>
            <person name="Lumbsch H.T."/>
            <person name="Grewe F."/>
        </authorList>
    </citation>
    <scope>NUCLEOTIDE SEQUENCE [LARGE SCALE GENOMIC DNA]</scope>
    <source>
        <strain evidence="2 3">Mercado 3170</strain>
    </source>
</reference>